<organism evidence="2">
    <name type="scientific">marine metagenome</name>
    <dbReference type="NCBI Taxonomy" id="408172"/>
    <lineage>
        <taxon>unclassified sequences</taxon>
        <taxon>metagenomes</taxon>
        <taxon>ecological metagenomes</taxon>
    </lineage>
</organism>
<feature type="non-terminal residue" evidence="2">
    <location>
        <position position="151"/>
    </location>
</feature>
<gene>
    <name evidence="2" type="ORF">METZ01_LOCUS208613</name>
</gene>
<dbReference type="AlphaFoldDB" id="A0A382EZA8"/>
<protein>
    <recommendedName>
        <fullName evidence="1">Fibronectin type-III domain-containing protein</fullName>
    </recommendedName>
</protein>
<dbReference type="Pfam" id="PF17957">
    <property type="entry name" value="Big_7"/>
    <property type="match status" value="1"/>
</dbReference>
<dbReference type="InterPro" id="IPR013783">
    <property type="entry name" value="Ig-like_fold"/>
</dbReference>
<name>A0A382EZA8_9ZZZZ</name>
<accession>A0A382EZA8</accession>
<dbReference type="PROSITE" id="PS50853">
    <property type="entry name" value="FN3"/>
    <property type="match status" value="1"/>
</dbReference>
<evidence type="ECO:0000259" key="1">
    <source>
        <dbReference type="PROSITE" id="PS50853"/>
    </source>
</evidence>
<proteinExistence type="predicted"/>
<dbReference type="Gene3D" id="2.60.40.10">
    <property type="entry name" value="Immunoglobulins"/>
    <property type="match status" value="2"/>
</dbReference>
<dbReference type="InterPro" id="IPR003961">
    <property type="entry name" value="FN3_dom"/>
</dbReference>
<evidence type="ECO:0000313" key="2">
    <source>
        <dbReference type="EMBL" id="SVB55759.1"/>
    </source>
</evidence>
<reference evidence="2" key="1">
    <citation type="submission" date="2018-05" db="EMBL/GenBank/DDBJ databases">
        <authorList>
            <person name="Lanie J.A."/>
            <person name="Ng W.-L."/>
            <person name="Kazmierczak K.M."/>
            <person name="Andrzejewski T.M."/>
            <person name="Davidsen T.M."/>
            <person name="Wayne K.J."/>
            <person name="Tettelin H."/>
            <person name="Glass J.I."/>
            <person name="Rusch D."/>
            <person name="Podicherti R."/>
            <person name="Tsui H.-C.T."/>
            <person name="Winkler M.E."/>
        </authorList>
    </citation>
    <scope>NUCLEOTIDE SEQUENCE</scope>
</reference>
<feature type="domain" description="Fibronectin type-III" evidence="1">
    <location>
        <begin position="72"/>
        <end position="151"/>
    </location>
</feature>
<dbReference type="SUPFAM" id="SSF49265">
    <property type="entry name" value="Fibronectin type III"/>
    <property type="match status" value="1"/>
</dbReference>
<dbReference type="EMBL" id="UINC01047021">
    <property type="protein sequence ID" value="SVB55759.1"/>
    <property type="molecule type" value="Genomic_DNA"/>
</dbReference>
<sequence>MSTDNKGVEKVELWIDAVNTGLTDDSEPYSFIWNTTTYPDGNHTLIVRSYDTNGNEGDSAPISVKVDNTLSLPKPVNVSDITYTLSEMTVKWTESTDSDFSQYKLLYSQSESGTKQTIVTYSDKSNTSYTTRTFDPTHENWYWIEVTDTFG</sequence>
<dbReference type="InterPro" id="IPR036116">
    <property type="entry name" value="FN3_sf"/>
</dbReference>